<dbReference type="PROSITE" id="PS51273">
    <property type="entry name" value="GATASE_TYPE_1"/>
    <property type="match status" value="1"/>
</dbReference>
<reference evidence="2 3" key="1">
    <citation type="submission" date="2017-01" db="EMBL/GenBank/DDBJ databases">
        <authorList>
            <person name="Erauso G."/>
        </authorList>
    </citation>
    <scope>NUCLEOTIDE SEQUENCE [LARGE SCALE GENOMIC DNA]</scope>
    <source>
        <strain evidence="2">MESINF1</strain>
    </source>
</reference>
<dbReference type="KEGG" id="minf:MESINF_1164"/>
<organism evidence="2 3">
    <name type="scientific">Mesotoga infera</name>
    <dbReference type="NCBI Taxonomy" id="1236046"/>
    <lineage>
        <taxon>Bacteria</taxon>
        <taxon>Thermotogati</taxon>
        <taxon>Thermotogota</taxon>
        <taxon>Thermotogae</taxon>
        <taxon>Kosmotogales</taxon>
        <taxon>Kosmotogaceae</taxon>
        <taxon>Mesotoga</taxon>
    </lineage>
</organism>
<accession>A0A7Z7LFQ5</accession>
<protein>
    <submittedName>
        <fullName evidence="2">Putative Biotin apo-protein ligase-related protein-like protein</fullName>
    </submittedName>
</protein>
<dbReference type="InterPro" id="IPR029062">
    <property type="entry name" value="Class_I_gatase-like"/>
</dbReference>
<dbReference type="Proteomes" id="UP000250796">
    <property type="component" value="Chromosome MESINF"/>
</dbReference>
<evidence type="ECO:0000259" key="1">
    <source>
        <dbReference type="Pfam" id="PF09825"/>
    </source>
</evidence>
<dbReference type="AlphaFoldDB" id="A0A7Z7LFQ5"/>
<keyword evidence="3" id="KW-1185">Reference proteome</keyword>
<dbReference type="Pfam" id="PF09825">
    <property type="entry name" value="BPL_N"/>
    <property type="match status" value="1"/>
</dbReference>
<sequence>MNILLISEEGRSKEALKAMFSEHGFFLAQTLEETTDLGRVDLVVIGAGRATTFGSRLGRGVLKKLARYVFEGGRYLGICAGAYLALQPYNSETTGFNLSPREALDIGNWNRGCGDVKISWEGRPCVVHYENGPIFGGAPDGCEEVVAFYIDGFDDVMKDGIAAVKGQAGRGRYFLFGFHPELKETTRFMLEEAIYFLFRKEC</sequence>
<dbReference type="RefSeq" id="WP_169698898.1">
    <property type="nucleotide sequence ID" value="NZ_LS974202.1"/>
</dbReference>
<dbReference type="InterPro" id="IPR019197">
    <property type="entry name" value="Biotin-prot_ligase_N"/>
</dbReference>
<dbReference type="SUPFAM" id="SSF52317">
    <property type="entry name" value="Class I glutamine amidotransferase-like"/>
    <property type="match status" value="1"/>
</dbReference>
<dbReference type="Gene3D" id="3.40.50.880">
    <property type="match status" value="1"/>
</dbReference>
<name>A0A7Z7LFQ5_9BACT</name>
<gene>
    <name evidence="2" type="ORF">MESINF_1164</name>
</gene>
<feature type="domain" description="Biotin-protein ligase N-terminal" evidence="1">
    <location>
        <begin position="38"/>
        <end position="87"/>
    </location>
</feature>
<dbReference type="EMBL" id="LS974202">
    <property type="protein sequence ID" value="SSC12608.1"/>
    <property type="molecule type" value="Genomic_DNA"/>
</dbReference>
<evidence type="ECO:0000313" key="2">
    <source>
        <dbReference type="EMBL" id="SSC12608.1"/>
    </source>
</evidence>
<evidence type="ECO:0000313" key="3">
    <source>
        <dbReference type="Proteomes" id="UP000250796"/>
    </source>
</evidence>
<dbReference type="GO" id="GO:0016874">
    <property type="term" value="F:ligase activity"/>
    <property type="evidence" value="ECO:0007669"/>
    <property type="project" value="UniProtKB-KW"/>
</dbReference>
<keyword evidence="2" id="KW-0436">Ligase</keyword>
<proteinExistence type="predicted"/>